<organism evidence="2 3">
    <name type="scientific">Thermomonospora cellulosilytica</name>
    <dbReference type="NCBI Taxonomy" id="1411118"/>
    <lineage>
        <taxon>Bacteria</taxon>
        <taxon>Bacillati</taxon>
        <taxon>Actinomycetota</taxon>
        <taxon>Actinomycetes</taxon>
        <taxon>Streptosporangiales</taxon>
        <taxon>Thermomonosporaceae</taxon>
        <taxon>Thermomonospora</taxon>
    </lineage>
</organism>
<gene>
    <name evidence="2" type="ORF">HNR21_001539</name>
</gene>
<dbReference type="EMBL" id="JACJII010000001">
    <property type="protein sequence ID" value="MBA9002657.1"/>
    <property type="molecule type" value="Genomic_DNA"/>
</dbReference>
<dbReference type="AlphaFoldDB" id="A0A7W3R7G4"/>
<evidence type="ECO:0000313" key="3">
    <source>
        <dbReference type="Proteomes" id="UP000539313"/>
    </source>
</evidence>
<accession>A0A7W3R7G4</accession>
<evidence type="ECO:0000256" key="1">
    <source>
        <dbReference type="SAM" id="MobiDB-lite"/>
    </source>
</evidence>
<name>A0A7W3R7G4_9ACTN</name>
<keyword evidence="3" id="KW-1185">Reference proteome</keyword>
<dbReference type="RefSeq" id="WP_182704614.1">
    <property type="nucleotide sequence ID" value="NZ_JACJII010000001.1"/>
</dbReference>
<reference evidence="2 3" key="1">
    <citation type="submission" date="2020-08" db="EMBL/GenBank/DDBJ databases">
        <title>Sequencing the genomes of 1000 actinobacteria strains.</title>
        <authorList>
            <person name="Klenk H.-P."/>
        </authorList>
    </citation>
    <scope>NUCLEOTIDE SEQUENCE [LARGE SCALE GENOMIC DNA]</scope>
    <source>
        <strain evidence="2 3">DSM 45823</strain>
    </source>
</reference>
<sequence length="262" mass="28769">MTAPGTGEKSWAHEDLQPSAAPAGTDPIANRPGQHGFFMIGTEALFLCHMPMFTMERHMYQVVLRASLPGEVMEEYRAGRRADPKLAFNLINSGDDPFSLPQLKSGRRTEFRADLFRDNDGERGEPVGDPFATGIPVTVENVVHFRHFNADLPRPHHMTYLLFGAGGQAHLSHYIAQDPDFQHILTLGSVPSWVSPEQLEAGVLLTIRDMPSTPIPCAPSLPEGECPVLYEGRSDAPAVLDMTGAHDVWFSTANLLNAEDPC</sequence>
<protein>
    <submittedName>
        <fullName evidence="2">Uncharacterized protein</fullName>
    </submittedName>
</protein>
<dbReference type="Proteomes" id="UP000539313">
    <property type="component" value="Unassembled WGS sequence"/>
</dbReference>
<evidence type="ECO:0000313" key="2">
    <source>
        <dbReference type="EMBL" id="MBA9002657.1"/>
    </source>
</evidence>
<feature type="region of interest" description="Disordered" evidence="1">
    <location>
        <begin position="1"/>
        <end position="29"/>
    </location>
</feature>
<comment type="caution">
    <text evidence="2">The sequence shown here is derived from an EMBL/GenBank/DDBJ whole genome shotgun (WGS) entry which is preliminary data.</text>
</comment>
<proteinExistence type="predicted"/>